<feature type="region of interest" description="Disordered" evidence="1">
    <location>
        <begin position="214"/>
        <end position="280"/>
    </location>
</feature>
<dbReference type="RefSeq" id="XP_066698498.1">
    <property type="nucleotide sequence ID" value="XM_066846100.1"/>
</dbReference>
<feature type="compositionally biased region" description="Polar residues" evidence="1">
    <location>
        <begin position="666"/>
        <end position="675"/>
    </location>
</feature>
<feature type="compositionally biased region" description="Low complexity" evidence="1">
    <location>
        <begin position="553"/>
        <end position="571"/>
    </location>
</feature>
<feature type="region of interest" description="Disordered" evidence="1">
    <location>
        <begin position="896"/>
        <end position="1009"/>
    </location>
</feature>
<protein>
    <submittedName>
        <fullName evidence="2">Uncharacterized protein</fullName>
    </submittedName>
</protein>
<evidence type="ECO:0000313" key="2">
    <source>
        <dbReference type="EMBL" id="KAK7948992.1"/>
    </source>
</evidence>
<feature type="compositionally biased region" description="Polar residues" evidence="1">
    <location>
        <begin position="972"/>
        <end position="991"/>
    </location>
</feature>
<accession>A0ABR1Q8Y0</accession>
<feature type="compositionally biased region" description="Polar residues" evidence="1">
    <location>
        <begin position="331"/>
        <end position="359"/>
    </location>
</feature>
<feature type="region of interest" description="Disordered" evidence="1">
    <location>
        <begin position="309"/>
        <end position="361"/>
    </location>
</feature>
<comment type="caution">
    <text evidence="2">The sequence shown here is derived from an EMBL/GenBank/DDBJ whole genome shotgun (WGS) entry which is preliminary data.</text>
</comment>
<dbReference type="GeneID" id="92079162"/>
<sequence>MSFSMPPTNLETTITPHSAISSALPSSTIQLLFGSRQRDRRSVTGMAPRRTLIKKLYKRLRTNQVEDDCLTAFQVVEIKFYLKHHKRCHHITIRNDLPLDYLACSLPDNLPKFVLSQLEAQRLIADDHRLSVQPRSLAYSVLSHAFLLAQPQQATKLLPLRLPDQGHDHWKYKASELLDLRDVRPAQDILDRVQKNPDVVDIVTGLRRNSILSDSSNVAMPRRPKKIKEEASSTDSEDQVLFQGRKAPPRPTVTDGDATSDPKPPRRNEPDRTEPLSAPTGLAAQQSEGFQRFFKAVVSPTHVRVTAGGRIVPNTRSTASPTAKWDKELPNSESDTNDIGKSSQADQQMPTTDPATCQTAPPVMAPPMASPMYSGFPAMYPPMAGPLPFFPHPMAGGMGFPYPMPYPPMQMPAMASGSQNAMPQAQTPQQAENPTTVPKHENRQDPRKPKPAPLKLSPPEQFDQNRPFYYNGHFVYPPMGSGHMQSPLPSMTPSPCLPPGFAGHPGIPGHPALARVGSFAQPSSGSSLPSPHVMPAQTSMPLTASAAMPQPVAPQSQGASKSSASSHFPSSAKPPPSSIKPSEITKVQLGSLRSQLKYYEDQLQYNKHQIDEEKTKEQVGSIRQLIIQFEHNCGMQMHFETAQYSGPDAKNTNEAPNPGTGAAPCQTPSRESSMQESDDVSVPQVPDNSATSSRRGNPTLAHTQSMDHIRPRTVKERRQAAGINSSKGNDTSAALDALVARLNMSGEDSKTSSSFITPAITSSFEPSRTSSLSMGKPAGIESNTNPMLHNGMQLESGSSLLHPQQNPWQDFGPYVTGARAPTHPGVGHHPVSTNTYATPYLVGVLPQGINPQAARGTDYVYARELTEEEKRARHVYWGQVSIKGSGLPKFDGKDFYPPTPTKEVPPDSDQRKKLRGMLPTGRPEVDFGFAKPKKTTGDPFHAGGDKGTSKVSHAVPIINPETRDPLECVQTPKASNGTKLSTSPTNDQKAPSPSRRIFDRSRNKSSNDLWHSMLKKGTASGVAVPRTVSSATATGYVPSLSSHGTTSLSPALVNANGHTTRSHLGKAEQESIGMPAEKVGENRPPQQQALKQQDDIADLHQRMLRDAERRGINWQ</sequence>
<feature type="region of interest" description="Disordered" evidence="1">
    <location>
        <begin position="644"/>
        <end position="730"/>
    </location>
</feature>
<feature type="compositionally biased region" description="Basic and acidic residues" evidence="1">
    <location>
        <begin position="705"/>
        <end position="719"/>
    </location>
</feature>
<dbReference type="Proteomes" id="UP001391051">
    <property type="component" value="Unassembled WGS sequence"/>
</dbReference>
<feature type="compositionally biased region" description="Polar residues" evidence="1">
    <location>
        <begin position="520"/>
        <end position="529"/>
    </location>
</feature>
<evidence type="ECO:0000256" key="1">
    <source>
        <dbReference type="SAM" id="MobiDB-lite"/>
    </source>
</evidence>
<evidence type="ECO:0000313" key="3">
    <source>
        <dbReference type="Proteomes" id="UP001391051"/>
    </source>
</evidence>
<name>A0ABR1Q8Y0_9PEZI</name>
<organism evidence="2 3">
    <name type="scientific">Apiospora aurea</name>
    <dbReference type="NCBI Taxonomy" id="335848"/>
    <lineage>
        <taxon>Eukaryota</taxon>
        <taxon>Fungi</taxon>
        <taxon>Dikarya</taxon>
        <taxon>Ascomycota</taxon>
        <taxon>Pezizomycotina</taxon>
        <taxon>Sordariomycetes</taxon>
        <taxon>Xylariomycetidae</taxon>
        <taxon>Amphisphaeriales</taxon>
        <taxon>Apiosporaceae</taxon>
        <taxon>Apiospora</taxon>
    </lineage>
</organism>
<gene>
    <name evidence="2" type="ORF">PG986_009878</name>
</gene>
<feature type="compositionally biased region" description="Basic and acidic residues" evidence="1">
    <location>
        <begin position="263"/>
        <end position="274"/>
    </location>
</feature>
<feature type="compositionally biased region" description="Polar residues" evidence="1">
    <location>
        <begin position="686"/>
        <end position="704"/>
    </location>
</feature>
<feature type="compositionally biased region" description="Basic and acidic residues" evidence="1">
    <location>
        <begin position="438"/>
        <end position="448"/>
    </location>
</feature>
<feature type="region of interest" description="Disordered" evidence="1">
    <location>
        <begin position="512"/>
        <end position="583"/>
    </location>
</feature>
<feature type="compositionally biased region" description="Polar residues" evidence="1">
    <location>
        <begin position="416"/>
        <end position="436"/>
    </location>
</feature>
<feature type="region of interest" description="Disordered" evidence="1">
    <location>
        <begin position="413"/>
        <end position="463"/>
    </location>
</feature>
<proteinExistence type="predicted"/>
<feature type="compositionally biased region" description="Basic and acidic residues" evidence="1">
    <location>
        <begin position="1092"/>
        <end position="1115"/>
    </location>
</feature>
<keyword evidence="3" id="KW-1185">Reference proteome</keyword>
<feature type="region of interest" description="Disordered" evidence="1">
    <location>
        <begin position="1064"/>
        <end position="1115"/>
    </location>
</feature>
<reference evidence="2 3" key="1">
    <citation type="submission" date="2023-01" db="EMBL/GenBank/DDBJ databases">
        <title>Analysis of 21 Apiospora genomes using comparative genomics revels a genus with tremendous synthesis potential of carbohydrate active enzymes and secondary metabolites.</title>
        <authorList>
            <person name="Sorensen T."/>
        </authorList>
    </citation>
    <scope>NUCLEOTIDE SEQUENCE [LARGE SCALE GENOMIC DNA]</scope>
    <source>
        <strain evidence="2 3">CBS 24483</strain>
    </source>
</reference>
<dbReference type="EMBL" id="JAQQWE010000006">
    <property type="protein sequence ID" value="KAK7948992.1"/>
    <property type="molecule type" value="Genomic_DNA"/>
</dbReference>